<dbReference type="PROSITE" id="PS51158">
    <property type="entry name" value="ALPHA_KINASE"/>
    <property type="match status" value="1"/>
</dbReference>
<dbReference type="AlphaFoldDB" id="A0A813YT00"/>
<dbReference type="InterPro" id="IPR011009">
    <property type="entry name" value="Kinase-like_dom_sf"/>
</dbReference>
<evidence type="ECO:0000313" key="8">
    <source>
        <dbReference type="Proteomes" id="UP000663879"/>
    </source>
</evidence>
<dbReference type="EMBL" id="CAJNOC010001759">
    <property type="protein sequence ID" value="CAF0889007.1"/>
    <property type="molecule type" value="Genomic_DNA"/>
</dbReference>
<dbReference type="Gene3D" id="1.25.40.10">
    <property type="entry name" value="Tetratricopeptide repeat domain"/>
    <property type="match status" value="1"/>
</dbReference>
<gene>
    <name evidence="7" type="ORF">OXX778_LOCUS10808</name>
</gene>
<dbReference type="GO" id="GO:0005524">
    <property type="term" value="F:ATP binding"/>
    <property type="evidence" value="ECO:0007669"/>
    <property type="project" value="UniProtKB-KW"/>
</dbReference>
<dbReference type="InterPro" id="IPR011990">
    <property type="entry name" value="TPR-like_helical_dom_sf"/>
</dbReference>
<dbReference type="GO" id="GO:0004686">
    <property type="term" value="F:elongation factor-2 kinase activity"/>
    <property type="evidence" value="ECO:0007669"/>
    <property type="project" value="InterPro"/>
</dbReference>
<dbReference type="Gene3D" id="3.20.200.10">
    <property type="entry name" value="MHCK/EF2 kinase"/>
    <property type="match status" value="1"/>
</dbReference>
<protein>
    <recommendedName>
        <fullName evidence="6">Alpha-type protein kinase domain-containing protein</fullName>
    </recommendedName>
</protein>
<keyword evidence="5" id="KW-0067">ATP-binding</keyword>
<evidence type="ECO:0000313" key="7">
    <source>
        <dbReference type="EMBL" id="CAF0889007.1"/>
    </source>
</evidence>
<dbReference type="SMART" id="SM00811">
    <property type="entry name" value="Alpha_kinase"/>
    <property type="match status" value="1"/>
</dbReference>
<dbReference type="Pfam" id="PF08238">
    <property type="entry name" value="Sel1"/>
    <property type="match status" value="2"/>
</dbReference>
<dbReference type="PANTHER" id="PTHR45992:SF2">
    <property type="entry name" value="EUKARYOTIC ELONGATION FACTOR 2 KINASE"/>
    <property type="match status" value="1"/>
</dbReference>
<reference evidence="7" key="1">
    <citation type="submission" date="2021-02" db="EMBL/GenBank/DDBJ databases">
        <authorList>
            <person name="Nowell W R."/>
        </authorList>
    </citation>
    <scope>NUCLEOTIDE SEQUENCE</scope>
    <source>
        <strain evidence="7">Ploen Becks lab</strain>
    </source>
</reference>
<keyword evidence="8" id="KW-1185">Reference proteome</keyword>
<dbReference type="FunFam" id="3.20.200.10:FF:000002">
    <property type="entry name" value="Eukaryotic elongation factor 2 kinase"/>
    <property type="match status" value="1"/>
</dbReference>
<evidence type="ECO:0000256" key="1">
    <source>
        <dbReference type="ARBA" id="ARBA00022527"/>
    </source>
</evidence>
<dbReference type="InterPro" id="IPR004166">
    <property type="entry name" value="a-kinase_dom"/>
</dbReference>
<dbReference type="InterPro" id="IPR006597">
    <property type="entry name" value="Sel1-like"/>
</dbReference>
<dbReference type="Gene3D" id="3.30.200.20">
    <property type="entry name" value="Phosphorylase Kinase, domain 1"/>
    <property type="match status" value="2"/>
</dbReference>
<proteinExistence type="predicted"/>
<comment type="caution">
    <text evidence="7">The sequence shown here is derived from an EMBL/GenBank/DDBJ whole genome shotgun (WGS) entry which is preliminary data.</text>
</comment>
<name>A0A813YT00_9BILA</name>
<evidence type="ECO:0000256" key="5">
    <source>
        <dbReference type="ARBA" id="ARBA00022840"/>
    </source>
</evidence>
<keyword evidence="3" id="KW-0547">Nucleotide-binding</keyword>
<evidence type="ECO:0000256" key="2">
    <source>
        <dbReference type="ARBA" id="ARBA00022679"/>
    </source>
</evidence>
<dbReference type="Proteomes" id="UP000663879">
    <property type="component" value="Unassembled WGS sequence"/>
</dbReference>
<dbReference type="SUPFAM" id="SSF81901">
    <property type="entry name" value="HCP-like"/>
    <property type="match status" value="1"/>
</dbReference>
<dbReference type="GO" id="GO:1903013">
    <property type="term" value="P:response to differentiation-inducing factor 1"/>
    <property type="evidence" value="ECO:0007669"/>
    <property type="project" value="TreeGrafter"/>
</dbReference>
<accession>A0A813YT00</accession>
<dbReference type="GO" id="GO:0031037">
    <property type="term" value="P:myosin II filament disassembly"/>
    <property type="evidence" value="ECO:0007669"/>
    <property type="project" value="TreeGrafter"/>
</dbReference>
<keyword evidence="2" id="KW-0808">Transferase</keyword>
<dbReference type="OrthoDB" id="301415at2759"/>
<evidence type="ECO:0000256" key="4">
    <source>
        <dbReference type="ARBA" id="ARBA00022777"/>
    </source>
</evidence>
<feature type="domain" description="Alpha-type protein kinase" evidence="6">
    <location>
        <begin position="117"/>
        <end position="328"/>
    </location>
</feature>
<evidence type="ECO:0000256" key="3">
    <source>
        <dbReference type="ARBA" id="ARBA00022741"/>
    </source>
</evidence>
<dbReference type="Pfam" id="PF02816">
    <property type="entry name" value="Alpha_kinase"/>
    <property type="match status" value="1"/>
</dbReference>
<dbReference type="PANTHER" id="PTHR45992">
    <property type="entry name" value="EUKARYOTIC ELONGATION FACTOR 2 KINASE-RELATED"/>
    <property type="match status" value="1"/>
</dbReference>
<dbReference type="CDD" id="cd16967">
    <property type="entry name" value="Alpha_kinase_eEF2K"/>
    <property type="match status" value="1"/>
</dbReference>
<sequence>MDIPGKVSTKGFHDHHHDDFILPLIDGKLSSSLVDMEKLLYVSDSDNIFPIGMENFRRKNISSPNKSPSKQQLTKEEIKNKVREKWRSAAKKLKYIKDPWFEFHIQDYPVEKVIRHRYNPVKKEWRKDECFVKMEPKQFANGAMRACFRLKKLSNFSHHKSWDHASNYVAKCYKDSSTERSRYFDDVRVQMDAKFWAELFNRLNPPKKVDIMQMCILEFNERPDSPLYHLEHYIEGNYIKYNSNAGYVENSIVRNTPNAFSHFTFEFSNHELIVVDIQGVGDLYTDPQIHTVNGQDYGDGNLGVKGFALFFFSHVCNEICHSMNLTKFDLAPSELKDQKSFLEKIKNQPAATRVKNKNGFQHSSFNYGLSARNRYLISRFSCSDENDLCEIDESEGYSSASPCLSPGIQIVPCNLSTLTRSNLAGMNYLSKSFNSCFSNNTSIVDSPFDNEEAIRFFNSNDYNKPRASGVVEEKDALLNADTEYREKIIRLETFESILGKVHLELCKYHEIGRFVANENGQFDEEAAFFHLQLAANLGVTDALVNCAKIYMQIPHDILPDFKVEENDANFEIGFDLMIEAAEKGEKYSLIYVAKAFDTGIGLSKSREIDWSRATEYYRKLIGGNSEEKLCDDGFYDISSDFDPVYTILARLGHIYLEGGYGVEKNPTEAAELFNEAAERAMQSGKGRLANKYYDLAEQANSLS</sequence>
<keyword evidence="4" id="KW-0418">Kinase</keyword>
<evidence type="ECO:0000259" key="6">
    <source>
        <dbReference type="PROSITE" id="PS51158"/>
    </source>
</evidence>
<organism evidence="7 8">
    <name type="scientific">Brachionus calyciflorus</name>
    <dbReference type="NCBI Taxonomy" id="104777"/>
    <lineage>
        <taxon>Eukaryota</taxon>
        <taxon>Metazoa</taxon>
        <taxon>Spiralia</taxon>
        <taxon>Gnathifera</taxon>
        <taxon>Rotifera</taxon>
        <taxon>Eurotatoria</taxon>
        <taxon>Monogononta</taxon>
        <taxon>Pseudotrocha</taxon>
        <taxon>Ploima</taxon>
        <taxon>Brachionidae</taxon>
        <taxon>Brachionus</taxon>
    </lineage>
</organism>
<dbReference type="SUPFAM" id="SSF56112">
    <property type="entry name" value="Protein kinase-like (PK-like)"/>
    <property type="match status" value="1"/>
</dbReference>
<keyword evidence="1" id="KW-0723">Serine/threonine-protein kinase</keyword>
<dbReference type="InterPro" id="IPR051852">
    <property type="entry name" value="Alpha-type_PK"/>
</dbReference>
<dbReference type="InterPro" id="IPR047588">
    <property type="entry name" value="eEF2K_a_kinase_dom"/>
</dbReference>